<organism evidence="1 2">
    <name type="scientific">Helianthus annuus</name>
    <name type="common">Common sunflower</name>
    <dbReference type="NCBI Taxonomy" id="4232"/>
    <lineage>
        <taxon>Eukaryota</taxon>
        <taxon>Viridiplantae</taxon>
        <taxon>Streptophyta</taxon>
        <taxon>Embryophyta</taxon>
        <taxon>Tracheophyta</taxon>
        <taxon>Spermatophyta</taxon>
        <taxon>Magnoliopsida</taxon>
        <taxon>eudicotyledons</taxon>
        <taxon>Gunneridae</taxon>
        <taxon>Pentapetalae</taxon>
        <taxon>asterids</taxon>
        <taxon>campanulids</taxon>
        <taxon>Asterales</taxon>
        <taxon>Asteraceae</taxon>
        <taxon>Asteroideae</taxon>
        <taxon>Heliantheae alliance</taxon>
        <taxon>Heliantheae</taxon>
        <taxon>Helianthus</taxon>
    </lineage>
</organism>
<comment type="caution">
    <text evidence="1">The sequence shown here is derived from an EMBL/GenBank/DDBJ whole genome shotgun (WGS) entry which is preliminary data.</text>
</comment>
<gene>
    <name evidence="1" type="ORF">HanXRQr2_Chr11g0468411</name>
</gene>
<evidence type="ECO:0000313" key="1">
    <source>
        <dbReference type="EMBL" id="KAF5780122.1"/>
    </source>
</evidence>
<evidence type="ECO:0000313" key="2">
    <source>
        <dbReference type="Proteomes" id="UP000215914"/>
    </source>
</evidence>
<dbReference type="Gramene" id="mRNA:HanXRQr2_Chr11g0468411">
    <property type="protein sequence ID" value="mRNA:HanXRQr2_Chr11g0468411"/>
    <property type="gene ID" value="HanXRQr2_Chr11g0468411"/>
</dbReference>
<name>A0A9K3HL50_HELAN</name>
<protein>
    <submittedName>
        <fullName evidence="1">Uncharacterized protein</fullName>
    </submittedName>
</protein>
<proteinExistence type="predicted"/>
<dbReference type="EMBL" id="MNCJ02000326">
    <property type="protein sequence ID" value="KAF5780122.1"/>
    <property type="molecule type" value="Genomic_DNA"/>
</dbReference>
<reference evidence="1" key="1">
    <citation type="journal article" date="2017" name="Nature">
        <title>The sunflower genome provides insights into oil metabolism, flowering and Asterid evolution.</title>
        <authorList>
            <person name="Badouin H."/>
            <person name="Gouzy J."/>
            <person name="Grassa C.J."/>
            <person name="Murat F."/>
            <person name="Staton S.E."/>
            <person name="Cottret L."/>
            <person name="Lelandais-Briere C."/>
            <person name="Owens G.L."/>
            <person name="Carrere S."/>
            <person name="Mayjonade B."/>
            <person name="Legrand L."/>
            <person name="Gill N."/>
            <person name="Kane N.C."/>
            <person name="Bowers J.E."/>
            <person name="Hubner S."/>
            <person name="Bellec A."/>
            <person name="Berard A."/>
            <person name="Berges H."/>
            <person name="Blanchet N."/>
            <person name="Boniface M.C."/>
            <person name="Brunel D."/>
            <person name="Catrice O."/>
            <person name="Chaidir N."/>
            <person name="Claudel C."/>
            <person name="Donnadieu C."/>
            <person name="Faraut T."/>
            <person name="Fievet G."/>
            <person name="Helmstetter N."/>
            <person name="King M."/>
            <person name="Knapp S.J."/>
            <person name="Lai Z."/>
            <person name="Le Paslier M.C."/>
            <person name="Lippi Y."/>
            <person name="Lorenzon L."/>
            <person name="Mandel J.R."/>
            <person name="Marage G."/>
            <person name="Marchand G."/>
            <person name="Marquand E."/>
            <person name="Bret-Mestries E."/>
            <person name="Morien E."/>
            <person name="Nambeesan S."/>
            <person name="Nguyen T."/>
            <person name="Pegot-Espagnet P."/>
            <person name="Pouilly N."/>
            <person name="Raftis F."/>
            <person name="Sallet E."/>
            <person name="Schiex T."/>
            <person name="Thomas J."/>
            <person name="Vandecasteele C."/>
            <person name="Vares D."/>
            <person name="Vear F."/>
            <person name="Vautrin S."/>
            <person name="Crespi M."/>
            <person name="Mangin B."/>
            <person name="Burke J.M."/>
            <person name="Salse J."/>
            <person name="Munos S."/>
            <person name="Vincourt P."/>
            <person name="Rieseberg L.H."/>
            <person name="Langlade N.B."/>
        </authorList>
    </citation>
    <scope>NUCLEOTIDE SEQUENCE</scope>
    <source>
        <tissue evidence="1">Leaves</tissue>
    </source>
</reference>
<keyword evidence="2" id="KW-1185">Reference proteome</keyword>
<dbReference type="AlphaFoldDB" id="A0A9K3HL50"/>
<reference evidence="1" key="2">
    <citation type="submission" date="2020-06" db="EMBL/GenBank/DDBJ databases">
        <title>Helianthus annuus Genome sequencing and assembly Release 2.</title>
        <authorList>
            <person name="Gouzy J."/>
            <person name="Langlade N."/>
            <person name="Munos S."/>
        </authorList>
    </citation>
    <scope>NUCLEOTIDE SEQUENCE</scope>
    <source>
        <tissue evidence="1">Leaves</tissue>
    </source>
</reference>
<dbReference type="Proteomes" id="UP000215914">
    <property type="component" value="Unassembled WGS sequence"/>
</dbReference>
<sequence>MWCTVETVSPLFGQRHRVFLSTSIQIIVFTHRNLGSIHASRNLVFIENNVVWEPTVVLEDNLLASGDTEGGRLKCQSTVIVPQQDVKCQRGQQPPP</sequence>
<accession>A0A9K3HL50</accession>